<protein>
    <recommendedName>
        <fullName evidence="6">Phytase</fullName>
    </recommendedName>
</protein>
<reference evidence="4 5" key="1">
    <citation type="submission" date="2016-06" db="EMBL/GenBank/DDBJ databases">
        <title>Evolution of pathogenesis and genome organization in the Tremellales.</title>
        <authorList>
            <person name="Cuomo C."/>
            <person name="Litvintseva A."/>
            <person name="Heitman J."/>
            <person name="Chen Y."/>
            <person name="Sun S."/>
            <person name="Springer D."/>
            <person name="Dromer F."/>
            <person name="Young S."/>
            <person name="Zeng Q."/>
            <person name="Chapman S."/>
            <person name="Gujja S."/>
            <person name="Saif S."/>
            <person name="Birren B."/>
        </authorList>
    </citation>
    <scope>NUCLEOTIDE SEQUENCE [LARGE SCALE GENOMIC DNA]</scope>
    <source>
        <strain evidence="4 5">ATCC 28783</strain>
    </source>
</reference>
<evidence type="ECO:0000313" key="4">
    <source>
        <dbReference type="EMBL" id="RXK36150.1"/>
    </source>
</evidence>
<keyword evidence="3" id="KW-0472">Membrane</keyword>
<sequence length="612" mass="67723">MNQEDFELSQLPTDPLLPSYSSHLPHSNSNSGSFKPTLSRTRSTSSSSSFSSSPISKLREKSGKRNKSKFRKTLCCLFISLLIIVPTAGLVLCSLRGEGGDGEGKGWNWGGLGDLGDWEGWNGWNSWTGWKGVGQGDFPTDIGYAGPTPTGVEAALLVTAPAPPMMTAIVPLVPPQTHTTSSFSIMQHWGHLSPYYSVSSHGLPETNSLIPEQCQLKSLHWLQRHGARYPTSDPYGAAAFGKRLMMAKESKYFRGNGELRFLNQWNYKLGAELLTPFGRSQLYNLGVAARLKYGFLLDRMDGRLPVFRTESQDRMLRSAQNFAAGFFGIPAEDHYHLEVMIESPGFNGTLSPWHACKAENHSINVDLPAKLAKWDAVFLSDAQTRLSAQLSGYDLTLADTAAMMEMCAYETVALGFSAFCDLFTQSEWKGYEYRMDIFWWYYGSFGFPLSKAQGIGWVQELVSRLTHSELTEFNSTTNSTLHNDVYFPLDDPINIDFTHDTVFAMLLPTLNLTTFAQSGPPSLDQMPKHRSFIASKIIPFATNLQIQVLSCTDTKDSEQVRLILNDGVVPLTGLTGCDEDVEGRCSLEGFVSSLKTLIGEVDFAKECGARDN</sequence>
<feature type="compositionally biased region" description="Low complexity" evidence="2">
    <location>
        <begin position="16"/>
        <end position="53"/>
    </location>
</feature>
<feature type="region of interest" description="Disordered" evidence="2">
    <location>
        <begin position="1"/>
        <end position="64"/>
    </location>
</feature>
<dbReference type="Pfam" id="PF00328">
    <property type="entry name" value="His_Phos_2"/>
    <property type="match status" value="1"/>
</dbReference>
<keyword evidence="1" id="KW-0378">Hydrolase</keyword>
<dbReference type="PANTHER" id="PTHR20963:SF42">
    <property type="entry name" value="PHOSPHOGLYCERATE MUTASE-LIKE PROTEIN"/>
    <property type="match status" value="1"/>
</dbReference>
<feature type="transmembrane region" description="Helical" evidence="3">
    <location>
        <begin position="74"/>
        <end position="92"/>
    </location>
</feature>
<evidence type="ECO:0000256" key="1">
    <source>
        <dbReference type="ARBA" id="ARBA00022801"/>
    </source>
</evidence>
<dbReference type="GO" id="GO:0003993">
    <property type="term" value="F:acid phosphatase activity"/>
    <property type="evidence" value="ECO:0007669"/>
    <property type="project" value="TreeGrafter"/>
</dbReference>
<accession>A0A4V1M3A1</accession>
<evidence type="ECO:0008006" key="6">
    <source>
        <dbReference type="Google" id="ProtNLM"/>
    </source>
</evidence>
<name>A0A4V1M3A1_TREME</name>
<dbReference type="Gene3D" id="3.40.50.1240">
    <property type="entry name" value="Phosphoglycerate mutase-like"/>
    <property type="match status" value="1"/>
</dbReference>
<keyword evidence="5" id="KW-1185">Reference proteome</keyword>
<keyword evidence="3" id="KW-0812">Transmembrane</keyword>
<dbReference type="InParanoid" id="A0A4V1M3A1"/>
<dbReference type="VEuPathDB" id="FungiDB:TREMEDRAFT_36131"/>
<organism evidence="4 5">
    <name type="scientific">Tremella mesenterica</name>
    <name type="common">Jelly fungus</name>
    <dbReference type="NCBI Taxonomy" id="5217"/>
    <lineage>
        <taxon>Eukaryota</taxon>
        <taxon>Fungi</taxon>
        <taxon>Dikarya</taxon>
        <taxon>Basidiomycota</taxon>
        <taxon>Agaricomycotina</taxon>
        <taxon>Tremellomycetes</taxon>
        <taxon>Tremellales</taxon>
        <taxon>Tremellaceae</taxon>
        <taxon>Tremella</taxon>
    </lineage>
</organism>
<dbReference type="InterPro" id="IPR029033">
    <property type="entry name" value="His_PPase_superfam"/>
</dbReference>
<evidence type="ECO:0000256" key="3">
    <source>
        <dbReference type="SAM" id="Phobius"/>
    </source>
</evidence>
<keyword evidence="3" id="KW-1133">Transmembrane helix</keyword>
<dbReference type="PROSITE" id="PS00616">
    <property type="entry name" value="HIS_ACID_PHOSPHAT_1"/>
    <property type="match status" value="1"/>
</dbReference>
<dbReference type="SUPFAM" id="SSF53254">
    <property type="entry name" value="Phosphoglycerate mutase-like"/>
    <property type="match status" value="1"/>
</dbReference>
<gene>
    <name evidence="4" type="ORF">M231_06592</name>
</gene>
<dbReference type="FunCoup" id="A0A4V1M3A1">
    <property type="interactions" value="180"/>
</dbReference>
<evidence type="ECO:0000313" key="5">
    <source>
        <dbReference type="Proteomes" id="UP000289152"/>
    </source>
</evidence>
<dbReference type="InterPro" id="IPR000560">
    <property type="entry name" value="His_Pase_clade-2"/>
</dbReference>
<evidence type="ECO:0000256" key="2">
    <source>
        <dbReference type="SAM" id="MobiDB-lite"/>
    </source>
</evidence>
<dbReference type="PANTHER" id="PTHR20963">
    <property type="entry name" value="MULTIPLE INOSITOL POLYPHOSPHATE PHOSPHATASE-RELATED"/>
    <property type="match status" value="1"/>
</dbReference>
<comment type="caution">
    <text evidence="4">The sequence shown here is derived from an EMBL/GenBank/DDBJ whole genome shotgun (WGS) entry which is preliminary data.</text>
</comment>
<dbReference type="Proteomes" id="UP000289152">
    <property type="component" value="Unassembled WGS sequence"/>
</dbReference>
<proteinExistence type="predicted"/>
<dbReference type="InterPro" id="IPR033379">
    <property type="entry name" value="Acid_Pase_AS"/>
</dbReference>
<dbReference type="OrthoDB" id="6509975at2759"/>
<dbReference type="CDD" id="cd07061">
    <property type="entry name" value="HP_HAP_like"/>
    <property type="match status" value="1"/>
</dbReference>
<dbReference type="EMBL" id="SDIL01000107">
    <property type="protein sequence ID" value="RXK36150.1"/>
    <property type="molecule type" value="Genomic_DNA"/>
</dbReference>
<dbReference type="AlphaFoldDB" id="A0A4V1M3A1"/>